<dbReference type="EMBL" id="JAMDMX010000150">
    <property type="protein sequence ID" value="MCY9697553.1"/>
    <property type="molecule type" value="Genomic_DNA"/>
</dbReference>
<comment type="subcellular location">
    <subcellularLocation>
        <location evidence="1">Cell envelope</location>
    </subcellularLocation>
</comment>
<name>A0ABT4GMX5_9BACL</name>
<keyword evidence="3" id="KW-0732">Signal</keyword>
<sequence>MNIRVRSMQGITLLVVLFVTLASTGCAKNESIKVGIEKNNRPFTYTEGEEQKGFEVELWQAIAKKAKLKYEWVAMEYGELNKSVKSGDVDLAIAGMTVTNARKNKLDYSDPYFQSGEAILTASDNVAIKGQDDLAQKVVATRNGSTAYQFASEIQGIKIRSYANISDAYDDLKNKSVDAVIFEEHSIQDYLQNSADGKFKKVGEVFNKDSYAVVAKKRNMYMGKINKAIIAVSKDGTYEALYTKWFGSKPEKMPKELKHDMEKDIEHES</sequence>
<dbReference type="SMART" id="SM00079">
    <property type="entry name" value="PBPe"/>
    <property type="match status" value="1"/>
</dbReference>
<dbReference type="PANTHER" id="PTHR35936:SF38">
    <property type="entry name" value="GLUTAMINE-BINDING PERIPLASMIC PROTEIN"/>
    <property type="match status" value="1"/>
</dbReference>
<evidence type="ECO:0000256" key="4">
    <source>
        <dbReference type="RuleBase" id="RU003744"/>
    </source>
</evidence>
<evidence type="ECO:0000259" key="6">
    <source>
        <dbReference type="SMART" id="SM00079"/>
    </source>
</evidence>
<keyword evidence="8" id="KW-1185">Reference proteome</keyword>
<evidence type="ECO:0000256" key="3">
    <source>
        <dbReference type="ARBA" id="ARBA00022729"/>
    </source>
</evidence>
<dbReference type="RefSeq" id="WP_268618228.1">
    <property type="nucleotide sequence ID" value="NZ_JAMDMX010000150.1"/>
</dbReference>
<reference evidence="7 8" key="1">
    <citation type="submission" date="2022-05" db="EMBL/GenBank/DDBJ databases">
        <title>Genome Sequencing of Bee-Associated Microbes.</title>
        <authorList>
            <person name="Dunlap C."/>
        </authorList>
    </citation>
    <scope>NUCLEOTIDE SEQUENCE [LARGE SCALE GENOMIC DNA]</scope>
    <source>
        <strain evidence="7 8">NRRL B-14421</strain>
    </source>
</reference>
<feature type="domain" description="Ionotropic glutamate receptor C-terminal" evidence="6">
    <location>
        <begin position="31"/>
        <end position="248"/>
    </location>
</feature>
<feature type="domain" description="Solute-binding protein family 3/N-terminal" evidence="5">
    <location>
        <begin position="31"/>
        <end position="249"/>
    </location>
</feature>
<evidence type="ECO:0000256" key="1">
    <source>
        <dbReference type="ARBA" id="ARBA00004196"/>
    </source>
</evidence>
<dbReference type="SUPFAM" id="SSF53850">
    <property type="entry name" value="Periplasmic binding protein-like II"/>
    <property type="match status" value="1"/>
</dbReference>
<dbReference type="PROSITE" id="PS01039">
    <property type="entry name" value="SBP_BACTERIAL_3"/>
    <property type="match status" value="1"/>
</dbReference>
<comment type="caution">
    <text evidence="7">The sequence shown here is derived from an EMBL/GenBank/DDBJ whole genome shotgun (WGS) entry which is preliminary data.</text>
</comment>
<comment type="similarity">
    <text evidence="2 4">Belongs to the bacterial solute-binding protein 3 family.</text>
</comment>
<dbReference type="InterPro" id="IPR018313">
    <property type="entry name" value="SBP_3_CS"/>
</dbReference>
<evidence type="ECO:0000313" key="7">
    <source>
        <dbReference type="EMBL" id="MCY9697553.1"/>
    </source>
</evidence>
<dbReference type="PANTHER" id="PTHR35936">
    <property type="entry name" value="MEMBRANE-BOUND LYTIC MUREIN TRANSGLYCOSYLASE F"/>
    <property type="match status" value="1"/>
</dbReference>
<dbReference type="Proteomes" id="UP001527099">
    <property type="component" value="Unassembled WGS sequence"/>
</dbReference>
<accession>A0ABT4GMX5</accession>
<dbReference type="Pfam" id="PF00497">
    <property type="entry name" value="SBP_bac_3"/>
    <property type="match status" value="1"/>
</dbReference>
<dbReference type="SMART" id="SM00062">
    <property type="entry name" value="PBPb"/>
    <property type="match status" value="1"/>
</dbReference>
<evidence type="ECO:0000313" key="8">
    <source>
        <dbReference type="Proteomes" id="UP001527099"/>
    </source>
</evidence>
<dbReference type="PROSITE" id="PS51257">
    <property type="entry name" value="PROKAR_LIPOPROTEIN"/>
    <property type="match status" value="1"/>
</dbReference>
<organism evidence="7 8">
    <name type="scientific">Paenibacillus alginolyticus</name>
    <dbReference type="NCBI Taxonomy" id="59839"/>
    <lineage>
        <taxon>Bacteria</taxon>
        <taxon>Bacillati</taxon>
        <taxon>Bacillota</taxon>
        <taxon>Bacilli</taxon>
        <taxon>Bacillales</taxon>
        <taxon>Paenibacillaceae</taxon>
        <taxon>Paenibacillus</taxon>
    </lineage>
</organism>
<dbReference type="InterPro" id="IPR001320">
    <property type="entry name" value="Iontro_rcpt_C"/>
</dbReference>
<gene>
    <name evidence="7" type="ORF">M5X19_32560</name>
</gene>
<evidence type="ECO:0000259" key="5">
    <source>
        <dbReference type="SMART" id="SM00062"/>
    </source>
</evidence>
<protein>
    <submittedName>
        <fullName evidence="7">Transporter substrate-binding domain-containing protein</fullName>
    </submittedName>
</protein>
<dbReference type="InterPro" id="IPR001638">
    <property type="entry name" value="Solute-binding_3/MltF_N"/>
</dbReference>
<proteinExistence type="inferred from homology"/>
<dbReference type="Gene3D" id="3.40.190.10">
    <property type="entry name" value="Periplasmic binding protein-like II"/>
    <property type="match status" value="2"/>
</dbReference>
<evidence type="ECO:0000256" key="2">
    <source>
        <dbReference type="ARBA" id="ARBA00010333"/>
    </source>
</evidence>